<dbReference type="PANTHER" id="PTHR46383">
    <property type="entry name" value="ASPARTATE AMINOTRANSFERASE"/>
    <property type="match status" value="1"/>
</dbReference>
<name>A0A5N5W956_STRMB</name>
<comment type="cofactor">
    <cofactor evidence="1">
        <name>pyridoxal 5'-phosphate</name>
        <dbReference type="ChEBI" id="CHEBI:597326"/>
    </cofactor>
</comment>
<keyword evidence="4 8" id="KW-0808">Transferase</keyword>
<dbReference type="Gene3D" id="3.40.640.10">
    <property type="entry name" value="Type I PLP-dependent aspartate aminotransferase-like (Major domain)"/>
    <property type="match status" value="1"/>
</dbReference>
<accession>A0A5N5W956</accession>
<dbReference type="InterPro" id="IPR050596">
    <property type="entry name" value="AspAT/PAT-like"/>
</dbReference>
<evidence type="ECO:0000259" key="7">
    <source>
        <dbReference type="Pfam" id="PF00155"/>
    </source>
</evidence>
<dbReference type="CDD" id="cd00609">
    <property type="entry name" value="AAT_like"/>
    <property type="match status" value="1"/>
</dbReference>
<feature type="compositionally biased region" description="Pro residues" evidence="6">
    <location>
        <begin position="10"/>
        <end position="24"/>
    </location>
</feature>
<evidence type="ECO:0000256" key="4">
    <source>
        <dbReference type="ARBA" id="ARBA00022679"/>
    </source>
</evidence>
<evidence type="ECO:0000256" key="1">
    <source>
        <dbReference type="ARBA" id="ARBA00001933"/>
    </source>
</evidence>
<dbReference type="Proteomes" id="UP000327000">
    <property type="component" value="Unassembled WGS sequence"/>
</dbReference>
<evidence type="ECO:0000313" key="8">
    <source>
        <dbReference type="EMBL" id="KAB7846373.1"/>
    </source>
</evidence>
<gene>
    <name evidence="8" type="ORF">FRZ00_12735</name>
</gene>
<reference evidence="8 9" key="1">
    <citation type="journal article" date="2019" name="Microb. Cell Fact.">
        <title>Exploring novel herbicidin analogues by transcriptional regulator overexpression and MS/MS molecular networking.</title>
        <authorList>
            <person name="Shi Y."/>
            <person name="Gu R."/>
            <person name="Li Y."/>
            <person name="Wang X."/>
            <person name="Ren W."/>
            <person name="Li X."/>
            <person name="Wang L."/>
            <person name="Xie Y."/>
            <person name="Hong B."/>
        </authorList>
    </citation>
    <scope>NUCLEOTIDE SEQUENCE [LARGE SCALE GENOMIC DNA]</scope>
    <source>
        <strain evidence="8 9">US-43</strain>
    </source>
</reference>
<dbReference type="PANTHER" id="PTHR46383:SF1">
    <property type="entry name" value="ASPARTATE AMINOTRANSFERASE"/>
    <property type="match status" value="1"/>
</dbReference>
<keyword evidence="9" id="KW-1185">Reference proteome</keyword>
<dbReference type="AlphaFoldDB" id="A0A5N5W956"/>
<evidence type="ECO:0000256" key="3">
    <source>
        <dbReference type="ARBA" id="ARBA00022576"/>
    </source>
</evidence>
<feature type="domain" description="Aminotransferase class I/classII large" evidence="7">
    <location>
        <begin position="55"/>
        <end position="215"/>
    </location>
</feature>
<feature type="region of interest" description="Disordered" evidence="6">
    <location>
        <begin position="1"/>
        <end position="36"/>
    </location>
</feature>
<dbReference type="EMBL" id="VOKX01000022">
    <property type="protein sequence ID" value="KAB7846373.1"/>
    <property type="molecule type" value="Genomic_DNA"/>
</dbReference>
<dbReference type="GO" id="GO:0006520">
    <property type="term" value="P:amino acid metabolic process"/>
    <property type="evidence" value="ECO:0007669"/>
    <property type="project" value="InterPro"/>
</dbReference>
<evidence type="ECO:0000256" key="2">
    <source>
        <dbReference type="ARBA" id="ARBA00007441"/>
    </source>
</evidence>
<evidence type="ECO:0000313" key="9">
    <source>
        <dbReference type="Proteomes" id="UP000327000"/>
    </source>
</evidence>
<dbReference type="InterPro" id="IPR015421">
    <property type="entry name" value="PyrdxlP-dep_Trfase_major"/>
</dbReference>
<evidence type="ECO:0000256" key="5">
    <source>
        <dbReference type="ARBA" id="ARBA00022898"/>
    </source>
</evidence>
<dbReference type="RefSeq" id="WP_152263543.1">
    <property type="nucleotide sequence ID" value="NZ_VOKX01000022.1"/>
</dbReference>
<keyword evidence="3 8" id="KW-0032">Aminotransferase</keyword>
<comment type="similarity">
    <text evidence="2">Belongs to the class-I pyridoxal-phosphate-dependent aminotransferase family.</text>
</comment>
<dbReference type="GO" id="GO:0008483">
    <property type="term" value="F:transaminase activity"/>
    <property type="evidence" value="ECO:0007669"/>
    <property type="project" value="UniProtKB-KW"/>
</dbReference>
<keyword evidence="5" id="KW-0663">Pyridoxal phosphate</keyword>
<sequence length="417" mass="43333">MQRSHSYAPPTSPTPPTPLTPPAFPAAERGLPVPPELRERFAEAASRTAPEPVGGGSELRAAACGYRARRGPAPDPSDVLAAPGAQPLLLALLASAGGEVLLTRPCAAWYAPLARLAGRLAYHVPVTAEAGGVPDPVALLETVRRVRAEGGRPRFLVLSVADDTTGTVAPPELVHEVCEAAAGEELTIVSDETWRDVRHDPHATVFVGPAEMYPERVVVLTELAGTLLPAAWPAAFAVFPRSGPGPVLRARAASVLDALRAELAPPVAVAARWALTEPPPVREHTAAAARLYGRTSAAVLERITAAGALARPPQTGPHLYADLGELRAGLARRGVTDSVELEGHLGAALGHPVPGGHRFGDEPDALRVRLSALPFLGTGDEARQRALDSPDPPALPEVAEALAGLEAAFRALAGTDT</sequence>
<protein>
    <submittedName>
        <fullName evidence="8">Pyridoxal phosphate-dependent aminotransferase</fullName>
    </submittedName>
</protein>
<organism evidence="8 9">
    <name type="scientific">Streptomyces mobaraensis</name>
    <name type="common">Streptoverticillium mobaraense</name>
    <dbReference type="NCBI Taxonomy" id="35621"/>
    <lineage>
        <taxon>Bacteria</taxon>
        <taxon>Bacillati</taxon>
        <taxon>Actinomycetota</taxon>
        <taxon>Actinomycetes</taxon>
        <taxon>Kitasatosporales</taxon>
        <taxon>Streptomycetaceae</taxon>
        <taxon>Streptomyces</taxon>
    </lineage>
</organism>
<dbReference type="InterPro" id="IPR004839">
    <property type="entry name" value="Aminotransferase_I/II_large"/>
</dbReference>
<dbReference type="Pfam" id="PF00155">
    <property type="entry name" value="Aminotran_1_2"/>
    <property type="match status" value="1"/>
</dbReference>
<dbReference type="GO" id="GO:0030170">
    <property type="term" value="F:pyridoxal phosphate binding"/>
    <property type="evidence" value="ECO:0007669"/>
    <property type="project" value="InterPro"/>
</dbReference>
<dbReference type="OrthoDB" id="2192472at2"/>
<comment type="caution">
    <text evidence="8">The sequence shown here is derived from an EMBL/GenBank/DDBJ whole genome shotgun (WGS) entry which is preliminary data.</text>
</comment>
<dbReference type="InterPro" id="IPR015424">
    <property type="entry name" value="PyrdxlP-dep_Trfase"/>
</dbReference>
<evidence type="ECO:0000256" key="6">
    <source>
        <dbReference type="SAM" id="MobiDB-lite"/>
    </source>
</evidence>
<dbReference type="SUPFAM" id="SSF53383">
    <property type="entry name" value="PLP-dependent transferases"/>
    <property type="match status" value="1"/>
</dbReference>
<proteinExistence type="inferred from homology"/>